<evidence type="ECO:0000313" key="1">
    <source>
        <dbReference type="EMBL" id="EFP10327.1"/>
    </source>
</evidence>
<organism evidence="2">
    <name type="scientific">Caenorhabditis remanei</name>
    <name type="common">Caenorhabditis vulgaris</name>
    <dbReference type="NCBI Taxonomy" id="31234"/>
    <lineage>
        <taxon>Eukaryota</taxon>
        <taxon>Metazoa</taxon>
        <taxon>Ecdysozoa</taxon>
        <taxon>Nematoda</taxon>
        <taxon>Chromadorea</taxon>
        <taxon>Rhabditida</taxon>
        <taxon>Rhabditina</taxon>
        <taxon>Rhabditomorpha</taxon>
        <taxon>Rhabditoidea</taxon>
        <taxon>Rhabditidae</taxon>
        <taxon>Peloderinae</taxon>
        <taxon>Caenorhabditis</taxon>
    </lineage>
</organism>
<protein>
    <submittedName>
        <fullName evidence="1">Uncharacterized protein</fullName>
    </submittedName>
</protein>
<dbReference type="HOGENOM" id="CLU_042576_0_1_1"/>
<dbReference type="InterPro" id="IPR021942">
    <property type="entry name" value="DUF3557"/>
</dbReference>
<evidence type="ECO:0000313" key="2">
    <source>
        <dbReference type="Proteomes" id="UP000008281"/>
    </source>
</evidence>
<dbReference type="EMBL" id="DS268484">
    <property type="protein sequence ID" value="EFP10327.1"/>
    <property type="molecule type" value="Genomic_DNA"/>
</dbReference>
<dbReference type="InParanoid" id="E3MVX9"/>
<dbReference type="PANTHER" id="PTHR31379:SF1">
    <property type="entry name" value="F-BOX C PROTEIN-RELATED"/>
    <property type="match status" value="1"/>
</dbReference>
<name>E3MVX9_CAERE</name>
<accession>E3MVX9</accession>
<keyword evidence="2" id="KW-1185">Reference proteome</keyword>
<dbReference type="Proteomes" id="UP000008281">
    <property type="component" value="Unassembled WGS sequence"/>
</dbReference>
<dbReference type="FunCoup" id="E3MVX9">
    <property type="interactions" value="1012"/>
</dbReference>
<proteinExistence type="predicted"/>
<reference evidence="1" key="1">
    <citation type="submission" date="2007-07" db="EMBL/GenBank/DDBJ databases">
        <title>PCAP assembly of the Caenorhabditis remanei genome.</title>
        <authorList>
            <consortium name="The Caenorhabditis remanei Sequencing Consortium"/>
            <person name="Wilson R.K."/>
        </authorList>
    </citation>
    <scope>NUCLEOTIDE SEQUENCE [LARGE SCALE GENOMIC DNA]</scope>
    <source>
        <strain evidence="1">PB4641</strain>
    </source>
</reference>
<dbReference type="eggNOG" id="ENOG502TJQQ">
    <property type="taxonomic scope" value="Eukaryota"/>
</dbReference>
<dbReference type="Pfam" id="PF12078">
    <property type="entry name" value="DUF3557"/>
    <property type="match status" value="1"/>
</dbReference>
<sequence length="527" mass="62283">MNRKPLNHDCFEVVLQYFESNNRILLSTHCSAIRNAYKRCPLKIEKLKLNPYSIQINDTEYRLGVIYHFPNGNTPKCYERDNNEGGVQLTIDRYGVTDKLSENTLTPGDINLDLVPNRPLIEYENLEIIRFVLSEFEKHDPTGNRSKDQEYFMTKDVLEQELRRYDRFESAEDLNDLKLNEYVRFEENEDIVDFVNLKYKPRIHFFIFFGMYRNISSQRGKIYTCVGKPALSIAHSMISKQRREYLTDKLYALILPLEPLVTPFDCYIQMTISSPRGITKERLIIDRKLPEAMKYLMKRILGTRRDFLHVKNLEIYDKRGILRLEENLRFKVENLILGSGISRIITQVKHIFDESSFPLKSIEIYEPWRSQIAHDSVMTNAELIYLSGYPSTSVQSLLEFQNRSVRVRFSCFQPEYFMNFIEEIVKNPREIGTCFSFGFRSRLSLKKIWRLIKKRLYAKIINRDKEECCHFPHRINYPLRYESELNVSGEESTDPEAPWFLNIEVTPIGSAFSSFENLAETWYCSMN</sequence>
<dbReference type="AlphaFoldDB" id="E3MVX9"/>
<dbReference type="OrthoDB" id="5908456at2759"/>
<dbReference type="PANTHER" id="PTHR31379">
    <property type="entry name" value="F-BOX C PROTEIN-RELATED-RELATED"/>
    <property type="match status" value="1"/>
</dbReference>
<gene>
    <name evidence="1" type="ORF">CRE_23588</name>
</gene>